<dbReference type="EMBL" id="JAOTOJ010000010">
    <property type="protein sequence ID" value="KAK9395127.1"/>
    <property type="molecule type" value="Genomic_DNA"/>
</dbReference>
<dbReference type="PANTHER" id="PTHR10078">
    <property type="entry name" value="INTERLEUKIN-1 FAMILY MEMBER"/>
    <property type="match status" value="1"/>
</dbReference>
<dbReference type="GO" id="GO:0002437">
    <property type="term" value="P:inflammatory response to antigenic stimulus"/>
    <property type="evidence" value="ECO:0007669"/>
    <property type="project" value="TreeGrafter"/>
</dbReference>
<protein>
    <submittedName>
        <fullName evidence="4">Interleukin-36 receptor antagonist protein-like</fullName>
    </submittedName>
</protein>
<dbReference type="AlphaFoldDB" id="A0AAW1B107"/>
<keyword evidence="5" id="KW-1185">Reference proteome</keyword>
<dbReference type="GO" id="GO:0019221">
    <property type="term" value="P:cytokine-mediated signaling pathway"/>
    <property type="evidence" value="ECO:0007669"/>
    <property type="project" value="TreeGrafter"/>
</dbReference>
<dbReference type="GO" id="GO:0005125">
    <property type="term" value="F:cytokine activity"/>
    <property type="evidence" value="ECO:0007669"/>
    <property type="project" value="InterPro"/>
</dbReference>
<dbReference type="Gene3D" id="2.80.10.50">
    <property type="match status" value="1"/>
</dbReference>
<proteinExistence type="inferred from homology"/>
<evidence type="ECO:0000313" key="5">
    <source>
        <dbReference type="Proteomes" id="UP001474421"/>
    </source>
</evidence>
<dbReference type="GO" id="GO:0005615">
    <property type="term" value="C:extracellular space"/>
    <property type="evidence" value="ECO:0007669"/>
    <property type="project" value="InterPro"/>
</dbReference>
<keyword evidence="4" id="KW-0675">Receptor</keyword>
<gene>
    <name evidence="4" type="ORF">NXF25_014473</name>
</gene>
<evidence type="ECO:0000256" key="2">
    <source>
        <dbReference type="ARBA" id="ARBA00010448"/>
    </source>
</evidence>
<dbReference type="GO" id="GO:0010628">
    <property type="term" value="P:positive regulation of gene expression"/>
    <property type="evidence" value="ECO:0007669"/>
    <property type="project" value="TreeGrafter"/>
</dbReference>
<dbReference type="Proteomes" id="UP001474421">
    <property type="component" value="Unassembled WGS sequence"/>
</dbReference>
<evidence type="ECO:0000256" key="1">
    <source>
        <dbReference type="ARBA" id="ARBA00004613"/>
    </source>
</evidence>
<dbReference type="GO" id="GO:0071222">
    <property type="term" value="P:cellular response to lipopolysaccharide"/>
    <property type="evidence" value="ECO:0007669"/>
    <property type="project" value="TreeGrafter"/>
</dbReference>
<comment type="similarity">
    <text evidence="2">Belongs to the IL-1 family.</text>
</comment>
<sequence length="122" mass="14365">MEPQKKTVDEELKDLFHAFKDKEAMDKPWDFRMWDIEQKYMFFEKNQLIAAPLYSTSSEQLMAVVPNNNLDIKKRPIFLGLTDKLLALTCQLSVNNEPQLVILEANIMDLYRTFAMIKTMED</sequence>
<comment type="subcellular location">
    <subcellularLocation>
        <location evidence="1">Secreted</location>
    </subcellularLocation>
</comment>
<evidence type="ECO:0000256" key="3">
    <source>
        <dbReference type="ARBA" id="ARBA00022525"/>
    </source>
</evidence>
<evidence type="ECO:0000313" key="4">
    <source>
        <dbReference type="EMBL" id="KAK9395127.1"/>
    </source>
</evidence>
<dbReference type="InterPro" id="IPR008996">
    <property type="entry name" value="IL1/FGF"/>
</dbReference>
<dbReference type="InterPro" id="IPR000975">
    <property type="entry name" value="IL-1_fam"/>
</dbReference>
<name>A0AAW1B107_CROAD</name>
<dbReference type="SUPFAM" id="SSF50353">
    <property type="entry name" value="Cytokine"/>
    <property type="match status" value="1"/>
</dbReference>
<organism evidence="4 5">
    <name type="scientific">Crotalus adamanteus</name>
    <name type="common">Eastern diamondback rattlesnake</name>
    <dbReference type="NCBI Taxonomy" id="8729"/>
    <lineage>
        <taxon>Eukaryota</taxon>
        <taxon>Metazoa</taxon>
        <taxon>Chordata</taxon>
        <taxon>Craniata</taxon>
        <taxon>Vertebrata</taxon>
        <taxon>Euteleostomi</taxon>
        <taxon>Lepidosauria</taxon>
        <taxon>Squamata</taxon>
        <taxon>Bifurcata</taxon>
        <taxon>Unidentata</taxon>
        <taxon>Episquamata</taxon>
        <taxon>Toxicofera</taxon>
        <taxon>Serpentes</taxon>
        <taxon>Colubroidea</taxon>
        <taxon>Viperidae</taxon>
        <taxon>Crotalinae</taxon>
        <taxon>Crotalus</taxon>
    </lineage>
</organism>
<keyword evidence="3" id="KW-0964">Secreted</keyword>
<dbReference type="PANTHER" id="PTHR10078:SF28">
    <property type="entry name" value="INTERLEUKIN-1 RECEPTOR ANTAGONIST PROTEIN"/>
    <property type="match status" value="1"/>
</dbReference>
<accession>A0AAW1B107</accession>
<comment type="caution">
    <text evidence="4">The sequence shown here is derived from an EMBL/GenBank/DDBJ whole genome shotgun (WGS) entry which is preliminary data.</text>
</comment>
<reference evidence="4 5" key="1">
    <citation type="journal article" date="2024" name="Proc. Natl. Acad. Sci. U.S.A.">
        <title>The genetic regulatory architecture and epigenomic basis for age-related changes in rattlesnake venom.</title>
        <authorList>
            <person name="Hogan M.P."/>
            <person name="Holding M.L."/>
            <person name="Nystrom G.S."/>
            <person name="Colston T.J."/>
            <person name="Bartlett D.A."/>
            <person name="Mason A.J."/>
            <person name="Ellsworth S.A."/>
            <person name="Rautsaw R.M."/>
            <person name="Lawrence K.C."/>
            <person name="Strickland J.L."/>
            <person name="He B."/>
            <person name="Fraser P."/>
            <person name="Margres M.J."/>
            <person name="Gilbert D.M."/>
            <person name="Gibbs H.L."/>
            <person name="Parkinson C.L."/>
            <person name="Rokyta D.R."/>
        </authorList>
    </citation>
    <scope>NUCLEOTIDE SEQUENCE [LARGE SCALE GENOMIC DNA]</scope>
    <source>
        <strain evidence="4">DRR0105</strain>
    </source>
</reference>